<proteinExistence type="predicted"/>
<sequence length="356" mass="40277">MDRLMLHLGTRMSVRDPGFLHAVYNRHSWSDVMAMKGGREVLAGVKYPDADIRRSLYASWLRIFASGVWDDSFGHLMLECVACTPSLTTPGTPLFADLYKLHDIVLDRTPPFEPVLNLNEIPTLFEGRPTDFEPLPESPGLVDFLADLIRTSPCHREALDEAGMIIGFYSLALAVVAAKPVINVEDFFCKRMKSALSSVVPTSFDGDAHCPNGRFLTQLALKYHRSVVKQHVGLLVLGQYAYHLKNDAGFRRDAPVSKSGVSVAIYLNGAEEPMQRTRPWSRASNYYYFADLDLVENVEYAMRLTAILAPDRHDQMWQREEFINFPGRKKEARLWAKGFVRAFFRGKFARLAKPDS</sequence>
<dbReference type="VEuPathDB" id="VectorBase:LOC119165162"/>
<dbReference type="Proteomes" id="UP000821866">
    <property type="component" value="Chromosome 3"/>
</dbReference>
<comment type="caution">
    <text evidence="1">The sequence shown here is derived from an EMBL/GenBank/DDBJ whole genome shotgun (WGS) entry which is preliminary data.</text>
</comment>
<reference evidence="1" key="2">
    <citation type="submission" date="2021-09" db="EMBL/GenBank/DDBJ databases">
        <authorList>
            <person name="Jia N."/>
            <person name="Wang J."/>
            <person name="Shi W."/>
            <person name="Du L."/>
            <person name="Sun Y."/>
            <person name="Zhan W."/>
            <person name="Jiang J."/>
            <person name="Wang Q."/>
            <person name="Zhang B."/>
            <person name="Ji P."/>
            <person name="Sakyi L.B."/>
            <person name="Cui X."/>
            <person name="Yuan T."/>
            <person name="Jiang B."/>
            <person name="Yang W."/>
            <person name="Lam T.T.-Y."/>
            <person name="Chang Q."/>
            <person name="Ding S."/>
            <person name="Wang X."/>
            <person name="Zhu J."/>
            <person name="Ruan X."/>
            <person name="Zhao L."/>
            <person name="Wei J."/>
            <person name="Que T."/>
            <person name="Du C."/>
            <person name="Cheng J."/>
            <person name="Dai P."/>
            <person name="Han X."/>
            <person name="Huang E."/>
            <person name="Gao Y."/>
            <person name="Liu J."/>
            <person name="Shao H."/>
            <person name="Ye R."/>
            <person name="Li L."/>
            <person name="Wei W."/>
            <person name="Wang X."/>
            <person name="Wang C."/>
            <person name="Huo Q."/>
            <person name="Li W."/>
            <person name="Guo W."/>
            <person name="Chen H."/>
            <person name="Chen S."/>
            <person name="Zhou L."/>
            <person name="Zhou L."/>
            <person name="Ni X."/>
            <person name="Tian J."/>
            <person name="Zhou Y."/>
            <person name="Sheng Y."/>
            <person name="Liu T."/>
            <person name="Pan Y."/>
            <person name="Xia L."/>
            <person name="Li J."/>
            <person name="Zhao F."/>
            <person name="Cao W."/>
        </authorList>
    </citation>
    <scope>NUCLEOTIDE SEQUENCE</scope>
    <source>
        <strain evidence="1">Rmic-2018</strain>
        <tissue evidence="1">Larvae</tissue>
    </source>
</reference>
<evidence type="ECO:0000313" key="2">
    <source>
        <dbReference type="Proteomes" id="UP000821866"/>
    </source>
</evidence>
<dbReference type="EMBL" id="JABSTU010000005">
    <property type="protein sequence ID" value="KAH8030273.1"/>
    <property type="molecule type" value="Genomic_DNA"/>
</dbReference>
<reference evidence="1" key="1">
    <citation type="journal article" date="2020" name="Cell">
        <title>Large-Scale Comparative Analyses of Tick Genomes Elucidate Their Genetic Diversity and Vector Capacities.</title>
        <authorList>
            <consortium name="Tick Genome and Microbiome Consortium (TIGMIC)"/>
            <person name="Jia N."/>
            <person name="Wang J."/>
            <person name="Shi W."/>
            <person name="Du L."/>
            <person name="Sun Y."/>
            <person name="Zhan W."/>
            <person name="Jiang J.F."/>
            <person name="Wang Q."/>
            <person name="Zhang B."/>
            <person name="Ji P."/>
            <person name="Bell-Sakyi L."/>
            <person name="Cui X.M."/>
            <person name="Yuan T.T."/>
            <person name="Jiang B.G."/>
            <person name="Yang W.F."/>
            <person name="Lam T.T."/>
            <person name="Chang Q.C."/>
            <person name="Ding S.J."/>
            <person name="Wang X.J."/>
            <person name="Zhu J.G."/>
            <person name="Ruan X.D."/>
            <person name="Zhao L."/>
            <person name="Wei J.T."/>
            <person name="Ye R.Z."/>
            <person name="Que T.C."/>
            <person name="Du C.H."/>
            <person name="Zhou Y.H."/>
            <person name="Cheng J.X."/>
            <person name="Dai P.F."/>
            <person name="Guo W.B."/>
            <person name="Han X.H."/>
            <person name="Huang E.J."/>
            <person name="Li L.F."/>
            <person name="Wei W."/>
            <person name="Gao Y.C."/>
            <person name="Liu J.Z."/>
            <person name="Shao H.Z."/>
            <person name="Wang X."/>
            <person name="Wang C.C."/>
            <person name="Yang T.C."/>
            <person name="Huo Q.B."/>
            <person name="Li W."/>
            <person name="Chen H.Y."/>
            <person name="Chen S.E."/>
            <person name="Zhou L.G."/>
            <person name="Ni X.B."/>
            <person name="Tian J.H."/>
            <person name="Sheng Y."/>
            <person name="Liu T."/>
            <person name="Pan Y.S."/>
            <person name="Xia L.Y."/>
            <person name="Li J."/>
            <person name="Zhao F."/>
            <person name="Cao W.C."/>
        </authorList>
    </citation>
    <scope>NUCLEOTIDE SEQUENCE</scope>
    <source>
        <strain evidence="1">Rmic-2018</strain>
    </source>
</reference>
<gene>
    <name evidence="1" type="ORF">HPB51_006705</name>
</gene>
<dbReference type="AlphaFoldDB" id="A0A9J6E7X5"/>
<organism evidence="1 2">
    <name type="scientific">Rhipicephalus microplus</name>
    <name type="common">Cattle tick</name>
    <name type="synonym">Boophilus microplus</name>
    <dbReference type="NCBI Taxonomy" id="6941"/>
    <lineage>
        <taxon>Eukaryota</taxon>
        <taxon>Metazoa</taxon>
        <taxon>Ecdysozoa</taxon>
        <taxon>Arthropoda</taxon>
        <taxon>Chelicerata</taxon>
        <taxon>Arachnida</taxon>
        <taxon>Acari</taxon>
        <taxon>Parasitiformes</taxon>
        <taxon>Ixodida</taxon>
        <taxon>Ixodoidea</taxon>
        <taxon>Ixodidae</taxon>
        <taxon>Rhipicephalinae</taxon>
        <taxon>Rhipicephalus</taxon>
        <taxon>Boophilus</taxon>
    </lineage>
</organism>
<name>A0A9J6E7X5_RHIMP</name>
<protein>
    <submittedName>
        <fullName evidence="1">Uncharacterized protein</fullName>
    </submittedName>
</protein>
<accession>A0A9J6E7X5</accession>
<evidence type="ECO:0000313" key="1">
    <source>
        <dbReference type="EMBL" id="KAH8030273.1"/>
    </source>
</evidence>
<keyword evidence="2" id="KW-1185">Reference proteome</keyword>